<dbReference type="OrthoDB" id="300780at2759"/>
<sequence length="728" mass="86476">MKKHLNKRRLSTHEPEPEDTNKRGHLEDNQTLFINSNLEDDEIIEYLREPNSDYSSEDNYSEEDSVSEAEELSDDDWEDIALDNIIPINIPLQKYNISTERQKRERLAKKISDGKKRINYIRKLKFSLHLIMIPFMINVLRDRMKWCYDERLSKRLKRSVPKALSKKFKKWGELPNKEKDNNIRTLLLGLVMWFRDHYKINSNGFRQNNSRINALLEEINEKDTFKPSNDIEHILDNQEKYYGSRLSLTSKNFKENVPYYGIISHIRLMAKRKMAGRDILTLFFFIILQNIIPDNKKLFLCFALPLIDFEAAESTTNNKNNDLDIVPNRFDSDLLQPYFWIELCFDDTDMFVIDPVVHLNKGEIVAKYKVNDPISIFQPNDKYGLNIKQNFHYVLRMGYGSNRLDDVSPRYIKNLYYRYMKLPHDSIIKKSRNYISYKHFERWLDKYNLLTGEESKNDEECLVIHKKMTRKNISVPKSLKELKKSDNFIIKDMLQMRQTLISNNEPLNLSMTIGHRSVTKKELFWKNELVNLKSRQHWLILGRAIKPNEMPLKLKKQRKKSLKVLYTSTNEIKALFSWEQTIPSLKLKCFYIDSFNTKRRIRDVDFYRNKYKNVEIYMDYNKPDGFEFVNLSNILDVKALIREYNKSVKRDSAKTIIKYLDVVSGFDFKQKHGYAVPVINKILVNETDCRTVTGLIKNRSEVIGLQYWMSFLSKLQIKDKLDKSYGNV</sequence>
<dbReference type="InterPro" id="IPR004583">
    <property type="entry name" value="DNA_repair_Rad4"/>
</dbReference>
<dbReference type="EMBL" id="CAEFZW010000001">
    <property type="protein sequence ID" value="CAB4252128.1"/>
    <property type="molecule type" value="Genomic_DNA"/>
</dbReference>
<dbReference type="GO" id="GO:0071942">
    <property type="term" value="C:XPC complex"/>
    <property type="evidence" value="ECO:0007669"/>
    <property type="project" value="TreeGrafter"/>
</dbReference>
<evidence type="ECO:0000313" key="4">
    <source>
        <dbReference type="EMBL" id="CAB4252128.1"/>
    </source>
</evidence>
<feature type="domain" description="Rad4 beta-hairpin" evidence="3">
    <location>
        <begin position="608"/>
        <end position="696"/>
    </location>
</feature>
<feature type="domain" description="Rad4 beta-hairpin" evidence="2">
    <location>
        <begin position="532"/>
        <end position="594"/>
    </location>
</feature>
<dbReference type="GeneID" id="64855251"/>
<gene>
    <name evidence="4" type="ORF">KABA2_01S06666</name>
</gene>
<dbReference type="PANTHER" id="PTHR12135:SF2">
    <property type="entry name" value="DNA REPAIR PROTEIN RAD34"/>
    <property type="match status" value="1"/>
</dbReference>
<dbReference type="SMART" id="SM01032">
    <property type="entry name" value="BHD_3"/>
    <property type="match status" value="1"/>
</dbReference>
<dbReference type="GO" id="GO:0003697">
    <property type="term" value="F:single-stranded DNA binding"/>
    <property type="evidence" value="ECO:0007669"/>
    <property type="project" value="TreeGrafter"/>
</dbReference>
<dbReference type="InterPro" id="IPR036985">
    <property type="entry name" value="Transglutaminase-like_sf"/>
</dbReference>
<evidence type="ECO:0000313" key="5">
    <source>
        <dbReference type="Proteomes" id="UP000644660"/>
    </source>
</evidence>
<reference evidence="4 5" key="1">
    <citation type="submission" date="2020-05" db="EMBL/GenBank/DDBJ databases">
        <authorList>
            <person name="Casaregola S."/>
            <person name="Devillers H."/>
            <person name="Grondin C."/>
        </authorList>
    </citation>
    <scope>NUCLEOTIDE SEQUENCE [LARGE SCALE GENOMIC DNA]</scope>
    <source>
        <strain evidence="4 5">CLIB 1767</strain>
    </source>
</reference>
<feature type="compositionally biased region" description="Basic residues" evidence="1">
    <location>
        <begin position="1"/>
        <end position="10"/>
    </location>
</feature>
<dbReference type="InterPro" id="IPR018327">
    <property type="entry name" value="BHD_2"/>
</dbReference>
<dbReference type="RefSeq" id="XP_041404167.1">
    <property type="nucleotide sequence ID" value="XM_041548233.1"/>
</dbReference>
<dbReference type="InterPro" id="IPR018328">
    <property type="entry name" value="Rad4_beta-hairpin_dom3"/>
</dbReference>
<dbReference type="GO" id="GO:0003684">
    <property type="term" value="F:damaged DNA binding"/>
    <property type="evidence" value="ECO:0007669"/>
    <property type="project" value="InterPro"/>
</dbReference>
<protein>
    <submittedName>
        <fullName evidence="4">Similar to Saccharomyces cerevisiae YDR314C RAD34 Protein involved in nucleotide excision repair (NER)</fullName>
    </submittedName>
</protein>
<dbReference type="Gene3D" id="3.90.260.10">
    <property type="entry name" value="Transglutaminase-like"/>
    <property type="match status" value="1"/>
</dbReference>
<dbReference type="Pfam" id="PF10405">
    <property type="entry name" value="BHD_3"/>
    <property type="match status" value="1"/>
</dbReference>
<dbReference type="GO" id="GO:0006298">
    <property type="term" value="P:mismatch repair"/>
    <property type="evidence" value="ECO:0007669"/>
    <property type="project" value="TreeGrafter"/>
</dbReference>
<evidence type="ECO:0000259" key="3">
    <source>
        <dbReference type="SMART" id="SM01032"/>
    </source>
</evidence>
<proteinExistence type="predicted"/>
<organism evidence="4 5">
    <name type="scientific">Maudiozyma barnettii</name>
    <dbReference type="NCBI Taxonomy" id="61262"/>
    <lineage>
        <taxon>Eukaryota</taxon>
        <taxon>Fungi</taxon>
        <taxon>Dikarya</taxon>
        <taxon>Ascomycota</taxon>
        <taxon>Saccharomycotina</taxon>
        <taxon>Saccharomycetes</taxon>
        <taxon>Saccharomycetales</taxon>
        <taxon>Saccharomycetaceae</taxon>
        <taxon>Maudiozyma</taxon>
    </lineage>
</organism>
<dbReference type="GO" id="GO:0005737">
    <property type="term" value="C:cytoplasm"/>
    <property type="evidence" value="ECO:0007669"/>
    <property type="project" value="TreeGrafter"/>
</dbReference>
<keyword evidence="5" id="KW-1185">Reference proteome</keyword>
<comment type="caution">
    <text evidence="4">The sequence shown here is derived from an EMBL/GenBank/DDBJ whole genome shotgun (WGS) entry which is preliminary data.</text>
</comment>
<accession>A0A8H2VBA8</accession>
<evidence type="ECO:0000256" key="1">
    <source>
        <dbReference type="SAM" id="MobiDB-lite"/>
    </source>
</evidence>
<feature type="region of interest" description="Disordered" evidence="1">
    <location>
        <begin position="1"/>
        <end position="30"/>
    </location>
</feature>
<dbReference type="GO" id="GO:0006289">
    <property type="term" value="P:nucleotide-excision repair"/>
    <property type="evidence" value="ECO:0007669"/>
    <property type="project" value="InterPro"/>
</dbReference>
<dbReference type="Proteomes" id="UP000644660">
    <property type="component" value="Unassembled WGS sequence"/>
</dbReference>
<dbReference type="PANTHER" id="PTHR12135">
    <property type="entry name" value="DNA REPAIR PROTEIN XP-C / RAD4"/>
    <property type="match status" value="1"/>
</dbReference>
<feature type="compositionally biased region" description="Basic and acidic residues" evidence="1">
    <location>
        <begin position="11"/>
        <end position="28"/>
    </location>
</feature>
<dbReference type="GO" id="GO:0000111">
    <property type="term" value="C:nucleotide-excision repair factor 2 complex"/>
    <property type="evidence" value="ECO:0007669"/>
    <property type="project" value="TreeGrafter"/>
</dbReference>
<dbReference type="SMART" id="SM01031">
    <property type="entry name" value="BHD_2"/>
    <property type="match status" value="1"/>
</dbReference>
<dbReference type="AlphaFoldDB" id="A0A8H2VBA8"/>
<evidence type="ECO:0000259" key="2">
    <source>
        <dbReference type="SMART" id="SM01031"/>
    </source>
</evidence>
<name>A0A8H2VBA8_9SACH</name>